<evidence type="ECO:0000256" key="1">
    <source>
        <dbReference type="ARBA" id="ARBA00023015"/>
    </source>
</evidence>
<evidence type="ECO:0000256" key="2">
    <source>
        <dbReference type="ARBA" id="ARBA00023125"/>
    </source>
</evidence>
<dbReference type="PANTHER" id="PTHR42756:SF1">
    <property type="entry name" value="TRANSCRIPTIONAL REPRESSOR OF EMRAB OPERON"/>
    <property type="match status" value="1"/>
</dbReference>
<dbReference type="Pfam" id="PF01047">
    <property type="entry name" value="MarR"/>
    <property type="match status" value="1"/>
</dbReference>
<dbReference type="Gene3D" id="1.10.10.10">
    <property type="entry name" value="Winged helix-like DNA-binding domain superfamily/Winged helix DNA-binding domain"/>
    <property type="match status" value="1"/>
</dbReference>
<keyword evidence="2" id="KW-0238">DNA-binding</keyword>
<feature type="domain" description="HTH marR-type" evidence="4">
    <location>
        <begin position="7"/>
        <end position="139"/>
    </location>
</feature>
<accession>A0A7C3CBQ8</accession>
<gene>
    <name evidence="5" type="ORF">ENJ46_04170</name>
</gene>
<reference evidence="5" key="1">
    <citation type="journal article" date="2020" name="mSystems">
        <title>Genome- and Community-Level Interaction Insights into Carbon Utilization and Element Cycling Functions of Hydrothermarchaeota in Hydrothermal Sediment.</title>
        <authorList>
            <person name="Zhou Z."/>
            <person name="Liu Y."/>
            <person name="Xu W."/>
            <person name="Pan J."/>
            <person name="Luo Z.H."/>
            <person name="Li M."/>
        </authorList>
    </citation>
    <scope>NUCLEOTIDE SEQUENCE [LARGE SCALE GENOMIC DNA]</scope>
    <source>
        <strain evidence="5">HyVt-489</strain>
    </source>
</reference>
<evidence type="ECO:0000256" key="3">
    <source>
        <dbReference type="ARBA" id="ARBA00023163"/>
    </source>
</evidence>
<dbReference type="AlphaFoldDB" id="A0A7C3CBQ8"/>
<protein>
    <submittedName>
        <fullName evidence="5">MarR family transcriptional regulator</fullName>
    </submittedName>
</protein>
<sequence length="156" mass="18060">MSDRFIDNYLLFQLALASHTFSEEFYAQLRASGVSPSKWRILINLSDVNGMYLTRLAKYALYEQSRVTKMVDQLVGEGLVEKRTDQRDRRRVSVHITKKGLDLVQPLIEQAKIHENDVLSVLPQSDQKRLKSILNKLAKRHAHDMQVFGLHLVENQ</sequence>
<keyword evidence="3" id="KW-0804">Transcription</keyword>
<dbReference type="Proteomes" id="UP000886042">
    <property type="component" value="Unassembled WGS sequence"/>
</dbReference>
<dbReference type="GO" id="GO:0003677">
    <property type="term" value="F:DNA binding"/>
    <property type="evidence" value="ECO:0007669"/>
    <property type="project" value="UniProtKB-KW"/>
</dbReference>
<dbReference type="GO" id="GO:0003700">
    <property type="term" value="F:DNA-binding transcription factor activity"/>
    <property type="evidence" value="ECO:0007669"/>
    <property type="project" value="InterPro"/>
</dbReference>
<dbReference type="InterPro" id="IPR036390">
    <property type="entry name" value="WH_DNA-bd_sf"/>
</dbReference>
<dbReference type="InterPro" id="IPR036388">
    <property type="entry name" value="WH-like_DNA-bd_sf"/>
</dbReference>
<evidence type="ECO:0000313" key="5">
    <source>
        <dbReference type="EMBL" id="HFB55100.1"/>
    </source>
</evidence>
<evidence type="ECO:0000259" key="4">
    <source>
        <dbReference type="PROSITE" id="PS50995"/>
    </source>
</evidence>
<dbReference type="PANTHER" id="PTHR42756">
    <property type="entry name" value="TRANSCRIPTIONAL REGULATOR, MARR"/>
    <property type="match status" value="1"/>
</dbReference>
<dbReference type="PRINTS" id="PR00598">
    <property type="entry name" value="HTHMARR"/>
</dbReference>
<keyword evidence="1" id="KW-0805">Transcription regulation</keyword>
<dbReference type="SMART" id="SM00347">
    <property type="entry name" value="HTH_MARR"/>
    <property type="match status" value="1"/>
</dbReference>
<proteinExistence type="predicted"/>
<comment type="caution">
    <text evidence="5">The sequence shown here is derived from an EMBL/GenBank/DDBJ whole genome shotgun (WGS) entry which is preliminary data.</text>
</comment>
<dbReference type="SUPFAM" id="SSF46785">
    <property type="entry name" value="Winged helix' DNA-binding domain"/>
    <property type="match status" value="1"/>
</dbReference>
<name>A0A7C3CBQ8_9PROT</name>
<dbReference type="EMBL" id="DRMN01000274">
    <property type="protein sequence ID" value="HFB55100.1"/>
    <property type="molecule type" value="Genomic_DNA"/>
</dbReference>
<dbReference type="PROSITE" id="PS50995">
    <property type="entry name" value="HTH_MARR_2"/>
    <property type="match status" value="1"/>
</dbReference>
<organism evidence="5">
    <name type="scientific">Hellea balneolensis</name>
    <dbReference type="NCBI Taxonomy" id="287478"/>
    <lineage>
        <taxon>Bacteria</taxon>
        <taxon>Pseudomonadati</taxon>
        <taxon>Pseudomonadota</taxon>
        <taxon>Alphaproteobacteria</taxon>
        <taxon>Maricaulales</taxon>
        <taxon>Robiginitomaculaceae</taxon>
        <taxon>Hellea</taxon>
    </lineage>
</organism>
<dbReference type="InterPro" id="IPR000835">
    <property type="entry name" value="HTH_MarR-typ"/>
</dbReference>